<gene>
    <name evidence="1" type="ORF">rsdtw13_21030</name>
</gene>
<comment type="caution">
    <text evidence="1">The sequence shown here is derived from an EMBL/GenBank/DDBJ whole genome shotgun (WGS) entry which is preliminary data.</text>
</comment>
<dbReference type="Proteomes" id="UP001058074">
    <property type="component" value="Unassembled WGS sequence"/>
</dbReference>
<sequence>MLTEERYQIILEKLKLDGIVSVNELITSLQTSESTIRRDLNSLHKQGKLKKVHGGAVLLEDNYSKNDFKVSIRKGINIKNKTVIAKYAASLIKDNDVIFLDAGTTTEIIIDYITAKNITVVTNGIGHAKSLLEKNIKVHILGGEIKAVTEAVVGITAVQNLQSYNFSKGFFGANGVSVNSGYTTPDINEAMVKKEAIRRCAKTYILVDSSKFEETSFITFCKLQDAIMITDELNDVNYDAEVIQTNKFI</sequence>
<dbReference type="EMBL" id="BROD01000001">
    <property type="protein sequence ID" value="GKX66845.1"/>
    <property type="molecule type" value="Genomic_DNA"/>
</dbReference>
<name>A0ACB5RCN7_9CLOT</name>
<protein>
    <submittedName>
        <fullName evidence="1">DeoR family transcriptional regulator</fullName>
    </submittedName>
</protein>
<evidence type="ECO:0000313" key="2">
    <source>
        <dbReference type="Proteomes" id="UP001058074"/>
    </source>
</evidence>
<accession>A0ACB5RCN7</accession>
<reference evidence="1" key="1">
    <citation type="journal article" date="2025" name="Int. J. Syst. Evol. Microbiol.">
        <title>Inconstantimicrobium mannanitabidum sp. nov., a novel member of the family Clostridiaceae isolated from anoxic soil under the treatment of reductive soil disinfestation.</title>
        <authorList>
            <person name="Ueki A."/>
            <person name="Tonouchi A."/>
            <person name="Honma S."/>
            <person name="Kaku N."/>
            <person name="Ueki K."/>
        </authorList>
    </citation>
    <scope>NUCLEOTIDE SEQUENCE</scope>
    <source>
        <strain evidence="1">TW13</strain>
    </source>
</reference>
<keyword evidence="2" id="KW-1185">Reference proteome</keyword>
<evidence type="ECO:0000313" key="1">
    <source>
        <dbReference type="EMBL" id="GKX66845.1"/>
    </source>
</evidence>
<organism evidence="1 2">
    <name type="scientific">Inconstantimicrobium mannanitabidum</name>
    <dbReference type="NCBI Taxonomy" id="1604901"/>
    <lineage>
        <taxon>Bacteria</taxon>
        <taxon>Bacillati</taxon>
        <taxon>Bacillota</taxon>
        <taxon>Clostridia</taxon>
        <taxon>Eubacteriales</taxon>
        <taxon>Clostridiaceae</taxon>
        <taxon>Inconstantimicrobium</taxon>
    </lineage>
</organism>
<proteinExistence type="predicted"/>